<keyword evidence="3" id="KW-1185">Reference proteome</keyword>
<evidence type="ECO:0000256" key="1">
    <source>
        <dbReference type="SAM" id="MobiDB-lite"/>
    </source>
</evidence>
<organism evidence="2 3">
    <name type="scientific">Penicillium canescens</name>
    <dbReference type="NCBI Taxonomy" id="5083"/>
    <lineage>
        <taxon>Eukaryota</taxon>
        <taxon>Fungi</taxon>
        <taxon>Dikarya</taxon>
        <taxon>Ascomycota</taxon>
        <taxon>Pezizomycotina</taxon>
        <taxon>Eurotiomycetes</taxon>
        <taxon>Eurotiomycetidae</taxon>
        <taxon>Eurotiales</taxon>
        <taxon>Aspergillaceae</taxon>
        <taxon>Penicillium</taxon>
    </lineage>
</organism>
<feature type="compositionally biased region" description="Low complexity" evidence="1">
    <location>
        <begin position="35"/>
        <end position="44"/>
    </location>
</feature>
<dbReference type="AlphaFoldDB" id="A0AAD6IRL7"/>
<evidence type="ECO:0000313" key="2">
    <source>
        <dbReference type="EMBL" id="KAJ6057719.1"/>
    </source>
</evidence>
<feature type="region of interest" description="Disordered" evidence="1">
    <location>
        <begin position="31"/>
        <end position="79"/>
    </location>
</feature>
<proteinExistence type="predicted"/>
<dbReference type="Proteomes" id="UP001219568">
    <property type="component" value="Unassembled WGS sequence"/>
</dbReference>
<reference evidence="2" key="2">
    <citation type="submission" date="2023-01" db="EMBL/GenBank/DDBJ databases">
        <authorList>
            <person name="Petersen C."/>
        </authorList>
    </citation>
    <scope>NUCLEOTIDE SEQUENCE</scope>
    <source>
        <strain evidence="2">IBT 15450</strain>
    </source>
</reference>
<dbReference type="EMBL" id="JAQJZL010000001">
    <property type="protein sequence ID" value="KAJ6057719.1"/>
    <property type="molecule type" value="Genomic_DNA"/>
</dbReference>
<comment type="caution">
    <text evidence="2">The sequence shown here is derived from an EMBL/GenBank/DDBJ whole genome shotgun (WGS) entry which is preliminary data.</text>
</comment>
<protein>
    <submittedName>
        <fullName evidence="2">Uncharacterized protein</fullName>
    </submittedName>
</protein>
<reference evidence="2" key="1">
    <citation type="journal article" date="2023" name="IMA Fungus">
        <title>Comparative genomic study of the Penicillium genus elucidates a diverse pangenome and 15 lateral gene transfer events.</title>
        <authorList>
            <person name="Petersen C."/>
            <person name="Sorensen T."/>
            <person name="Nielsen M.R."/>
            <person name="Sondergaard T.E."/>
            <person name="Sorensen J.L."/>
            <person name="Fitzpatrick D.A."/>
            <person name="Frisvad J.C."/>
            <person name="Nielsen K.L."/>
        </authorList>
    </citation>
    <scope>NUCLEOTIDE SEQUENCE</scope>
    <source>
        <strain evidence="2">IBT 15450</strain>
    </source>
</reference>
<accession>A0AAD6IRL7</accession>
<sequence>MPPACAECKVKKCRCTHHTVAAPLVPEAEAKKKIASASSDDLSLVPSEPKTKNDVGPNKMKPVQKPARGPRSAATVPPPALHEVPDQPADDMAVAIHLGMHVVYARELRRNLVAFEIALQEDLQAQRASMAELEDSLQAGRAPTAAALQESQRAHRATMAAAQAVQRKLDMWVESYTSGN</sequence>
<name>A0AAD6IRL7_PENCN</name>
<evidence type="ECO:0000313" key="3">
    <source>
        <dbReference type="Proteomes" id="UP001219568"/>
    </source>
</evidence>
<gene>
    <name evidence="2" type="ORF">N7460_000993</name>
</gene>